<dbReference type="InterPro" id="IPR025316">
    <property type="entry name" value="DUF4221"/>
</dbReference>
<evidence type="ECO:0000313" key="2">
    <source>
        <dbReference type="Proteomes" id="UP001163156"/>
    </source>
</evidence>
<dbReference type="RefSeq" id="WP_264808109.1">
    <property type="nucleotide sequence ID" value="NZ_CP110226.1"/>
</dbReference>
<keyword evidence="2" id="KW-1185">Reference proteome</keyword>
<accession>A0ABY6MGV3</accession>
<name>A0ABY6MGV3_9BACT</name>
<gene>
    <name evidence="1" type="ORF">OM944_13305</name>
</gene>
<organism evidence="1 2">
    <name type="scientific">Algoriphagus halophytocola</name>
    <dbReference type="NCBI Taxonomy" id="2991499"/>
    <lineage>
        <taxon>Bacteria</taxon>
        <taxon>Pseudomonadati</taxon>
        <taxon>Bacteroidota</taxon>
        <taxon>Cytophagia</taxon>
        <taxon>Cytophagales</taxon>
        <taxon>Cyclobacteriaceae</taxon>
        <taxon>Algoriphagus</taxon>
    </lineage>
</organism>
<dbReference type="Pfam" id="PF13970">
    <property type="entry name" value="DUF4221"/>
    <property type="match status" value="1"/>
</dbReference>
<proteinExistence type="predicted"/>
<protein>
    <submittedName>
        <fullName evidence="1">DUF4221 domain-containing protein</fullName>
    </submittedName>
</protein>
<dbReference type="Proteomes" id="UP001163156">
    <property type="component" value="Chromosome"/>
</dbReference>
<dbReference type="PROSITE" id="PS51257">
    <property type="entry name" value="PROKAR_LIPOPROTEIN"/>
    <property type="match status" value="1"/>
</dbReference>
<evidence type="ECO:0000313" key="1">
    <source>
        <dbReference type="EMBL" id="UZD21637.1"/>
    </source>
</evidence>
<sequence length="379" mass="42940">MKRISYLVLAFCVFTACSSPSEKLVQKKSLAIEIDTVRVDSKDELLFLNYFLNVSSLDASGDYLYNFNMPQFRLEKINMETLELDSLIQLEKDGPNALQNFISTLKVLDHGGFLFYNGNTVVQLNEAGERTMNINLVQETWFNELIPEGKGVLGQSSGISSDGKLFSAFYGDPGIGTKPEGIAHIDLESKTGEIIPTEEFDYVAGSSLLLRLDGMIRGGSTALVFFNPEKDKIFMSSSSRNDFMSYDLAADSLMEKQYESALTSNAVETSDPVIVEDLEEFRRLGDEKDKEVVFGQWFLDQESGNRWRFSKEMDRILAEDSVIFKTVLTGIDKNYEMIGETELPVGFRFPYKAWVRKGMIYTFLNENDELAFIRIKPEF</sequence>
<dbReference type="EMBL" id="CP110226">
    <property type="protein sequence ID" value="UZD21637.1"/>
    <property type="molecule type" value="Genomic_DNA"/>
</dbReference>
<reference evidence="1" key="1">
    <citation type="submission" date="2022-10" db="EMBL/GenBank/DDBJ databases">
        <title>Algoriphagus sp. a novel bacteria isolate from halophytes salicornia europaea.</title>
        <authorList>
            <person name="Peng Y."/>
            <person name="Jiang L."/>
            <person name="Lee J."/>
        </authorList>
    </citation>
    <scope>NUCLEOTIDE SEQUENCE</scope>
    <source>
        <strain evidence="1">TR-M5</strain>
    </source>
</reference>